<dbReference type="Gene3D" id="2.70.98.40">
    <property type="entry name" value="Glycoside hydrolase, family 65, N-terminal domain"/>
    <property type="match status" value="1"/>
</dbReference>
<evidence type="ECO:0000256" key="3">
    <source>
        <dbReference type="ARBA" id="ARBA00022679"/>
    </source>
</evidence>
<gene>
    <name evidence="9" type="ORF">AMJ44_04715</name>
</gene>
<evidence type="ECO:0000313" key="9">
    <source>
        <dbReference type="EMBL" id="KPJ69086.1"/>
    </source>
</evidence>
<dbReference type="Pfam" id="PF03636">
    <property type="entry name" value="Glyco_hydro_65N"/>
    <property type="match status" value="1"/>
</dbReference>
<evidence type="ECO:0000256" key="1">
    <source>
        <dbReference type="ARBA" id="ARBA00006768"/>
    </source>
</evidence>
<dbReference type="InterPro" id="IPR005196">
    <property type="entry name" value="Glyco_hydro_65_N"/>
</dbReference>
<dbReference type="Pfam" id="PF03632">
    <property type="entry name" value="Glyco_hydro_65m"/>
    <property type="match status" value="1"/>
</dbReference>
<dbReference type="Proteomes" id="UP000051861">
    <property type="component" value="Unassembled WGS sequence"/>
</dbReference>
<feature type="binding site" evidence="5">
    <location>
        <begin position="598"/>
        <end position="599"/>
    </location>
    <ligand>
        <name>substrate</name>
    </ligand>
</feature>
<comment type="caution">
    <text evidence="9">The sequence shown here is derived from an EMBL/GenBank/DDBJ whole genome shotgun (WGS) entry which is preliminary data.</text>
</comment>
<dbReference type="EMBL" id="LIZX01000032">
    <property type="protein sequence ID" value="KPJ69086.1"/>
    <property type="molecule type" value="Genomic_DNA"/>
</dbReference>
<name>A0A0S7Y2Z4_UNCSA</name>
<dbReference type="Gene3D" id="1.50.10.10">
    <property type="match status" value="1"/>
</dbReference>
<dbReference type="Gene3D" id="2.60.420.10">
    <property type="entry name" value="Maltose phosphorylase, domain 3"/>
    <property type="match status" value="1"/>
</dbReference>
<dbReference type="GO" id="GO:0030246">
    <property type="term" value="F:carbohydrate binding"/>
    <property type="evidence" value="ECO:0007669"/>
    <property type="project" value="InterPro"/>
</dbReference>
<keyword evidence="2" id="KW-0328">Glycosyltransferase</keyword>
<keyword evidence="3" id="KW-0808">Transferase</keyword>
<dbReference type="AlphaFoldDB" id="A0A0S7Y2Z4"/>
<dbReference type="InterPro" id="IPR012341">
    <property type="entry name" value="6hp_glycosidase-like_sf"/>
</dbReference>
<organism evidence="9 10">
    <name type="scientific">candidate division WOR-1 bacterium DG_54_3</name>
    <dbReference type="NCBI Taxonomy" id="1703775"/>
    <lineage>
        <taxon>Bacteria</taxon>
        <taxon>Bacillati</taxon>
        <taxon>Saganbacteria</taxon>
    </lineage>
</organism>
<dbReference type="GO" id="GO:0004553">
    <property type="term" value="F:hydrolase activity, hydrolyzing O-glycosyl compounds"/>
    <property type="evidence" value="ECO:0007669"/>
    <property type="project" value="TreeGrafter"/>
</dbReference>
<dbReference type="SUPFAM" id="SSF74650">
    <property type="entry name" value="Galactose mutarotase-like"/>
    <property type="match status" value="1"/>
</dbReference>
<evidence type="ECO:0008006" key="11">
    <source>
        <dbReference type="Google" id="ProtNLM"/>
    </source>
</evidence>
<protein>
    <recommendedName>
        <fullName evidence="11">Kojibiose phosphorylase</fullName>
    </recommendedName>
</protein>
<feature type="domain" description="Glycoside hydrolase family 65 N-terminal" evidence="8">
    <location>
        <begin position="16"/>
        <end position="256"/>
    </location>
</feature>
<dbReference type="InterPro" id="IPR011013">
    <property type="entry name" value="Gal_mutarotase_sf_dom"/>
</dbReference>
<accession>A0A0S7Y2Z4</accession>
<evidence type="ECO:0000256" key="4">
    <source>
        <dbReference type="PIRSR" id="PIRSR036289-50"/>
    </source>
</evidence>
<dbReference type="InterPro" id="IPR005194">
    <property type="entry name" value="Glyco_hydro_65_C"/>
</dbReference>
<dbReference type="GO" id="GO:0016757">
    <property type="term" value="F:glycosyltransferase activity"/>
    <property type="evidence" value="ECO:0007669"/>
    <property type="project" value="UniProtKB-KW"/>
</dbReference>
<feature type="domain" description="Glycoside hydrolase family 65 C-terminal" evidence="7">
    <location>
        <begin position="695"/>
        <end position="755"/>
    </location>
</feature>
<evidence type="ECO:0000256" key="2">
    <source>
        <dbReference type="ARBA" id="ARBA00022676"/>
    </source>
</evidence>
<evidence type="ECO:0000256" key="5">
    <source>
        <dbReference type="PIRSR" id="PIRSR036289-51"/>
    </source>
</evidence>
<dbReference type="PANTHER" id="PTHR11051:SF8">
    <property type="entry name" value="PROTEIN-GLUCOSYLGALACTOSYLHYDROXYLYSINE GLUCOSIDASE"/>
    <property type="match status" value="1"/>
</dbReference>
<dbReference type="PATRIC" id="fig|1703775.3.peg.1566"/>
<dbReference type="InterPro" id="IPR005195">
    <property type="entry name" value="Glyco_hydro_65_M"/>
</dbReference>
<comment type="similarity">
    <text evidence="1">Belongs to the glycosyl hydrolase 65 family.</text>
</comment>
<feature type="domain" description="Glycoside hydrolase family 65 central catalytic" evidence="6">
    <location>
        <begin position="312"/>
        <end position="686"/>
    </location>
</feature>
<sequence length="770" mass="89326">MSKYFNLSPEEWLIKEDKFHPHKQGMYESLFTIGNGYLGVRGSLEENPHGSYRGMYIAGVFDKSEGYVTELVKCPGWLDFSVWFKGKKFSTDTCKVMSHRRALDMRKGILHRVTRFKDPNGRILRLETKRVVFAHQVRGAVLDISLTPENFSGEIKIISGLNGDVTNRGYFPSERIKHLNLVSMQRDEDRIYLETEARDNKIRIAMAADTLFMGHPIGVIKVNRMYGEKFGQELWFKAEKGKTYRFTKWVSIFTSREGYERQLEFAATDLLKDMIHDGLDYHLKKHIEARGKMWEVSDIQVKGDRRAQKGLRFNIYHLLIAKPHHDPTVSVAAKFLTGEGYKGHAFWDTEIFILPFYIYNFPDEARNLLMYRYYTLKGALKNAKKLGYKGAKFAWESADNGEETTPDYGLRVDGSSVKIFTGDEEHHIVSDVVHGIYKYVRATNDLDFLYKFGAEIIFQTARFWLSRVEKRRDRYEIRKVIGPDEFHEHVDNNAFTNYLAMWNLEYAINLYKQMHKEVPELIKDLSKKIKLRPEEIEKMKVVSKTIYFPYDQKTNLIEQFEGYFTLEDHTIKELDKNGLPKFPKGVSDSNLEKTQLVKQADVVLLLHLFLDRFPPELTKKNYEYYEARTMHKSSLSPCIYAIMGLETGDHKRAYDYFIKTSYIDLVDANKNTADGIHGAATGGAWMTVMHGFAGMKVRRNVLCFDPWLPKKWKELSYSCFWEGSLLGVKITHGGISLEVLQGKSVSIVVQGKSVQIKSTRPVKIRLKKRH</sequence>
<evidence type="ECO:0000313" key="10">
    <source>
        <dbReference type="Proteomes" id="UP000051861"/>
    </source>
</evidence>
<evidence type="ECO:0000259" key="8">
    <source>
        <dbReference type="Pfam" id="PF03636"/>
    </source>
</evidence>
<proteinExistence type="inferred from homology"/>
<evidence type="ECO:0000259" key="7">
    <source>
        <dbReference type="Pfam" id="PF03633"/>
    </source>
</evidence>
<dbReference type="PANTHER" id="PTHR11051">
    <property type="entry name" value="GLYCOSYL HYDROLASE-RELATED"/>
    <property type="match status" value="1"/>
</dbReference>
<dbReference type="InterPro" id="IPR037018">
    <property type="entry name" value="GH65_N"/>
</dbReference>
<dbReference type="GO" id="GO:0005975">
    <property type="term" value="P:carbohydrate metabolic process"/>
    <property type="evidence" value="ECO:0007669"/>
    <property type="project" value="InterPro"/>
</dbReference>
<dbReference type="InterPro" id="IPR008928">
    <property type="entry name" value="6-hairpin_glycosidase_sf"/>
</dbReference>
<reference evidence="9 10" key="1">
    <citation type="journal article" date="2015" name="Microbiome">
        <title>Genomic resolution of linkages in carbon, nitrogen, and sulfur cycling among widespread estuary sediment bacteria.</title>
        <authorList>
            <person name="Baker B.J."/>
            <person name="Lazar C.S."/>
            <person name="Teske A.P."/>
            <person name="Dick G.J."/>
        </authorList>
    </citation>
    <scope>NUCLEOTIDE SEQUENCE [LARGE SCALE GENOMIC DNA]</scope>
    <source>
        <strain evidence="9">DG_54_3</strain>
    </source>
</reference>
<dbReference type="SUPFAM" id="SSF48208">
    <property type="entry name" value="Six-hairpin glycosidases"/>
    <property type="match status" value="1"/>
</dbReference>
<dbReference type="InterPro" id="IPR017045">
    <property type="entry name" value="Malt_Pase/Glycosyl_Hdrlase"/>
</dbReference>
<dbReference type="Pfam" id="PF03633">
    <property type="entry name" value="Glyco_hydro_65C"/>
    <property type="match status" value="1"/>
</dbReference>
<evidence type="ECO:0000259" key="6">
    <source>
        <dbReference type="Pfam" id="PF03632"/>
    </source>
</evidence>
<feature type="binding site" evidence="5">
    <location>
        <begin position="347"/>
        <end position="348"/>
    </location>
    <ligand>
        <name>substrate</name>
    </ligand>
</feature>
<feature type="active site" description="Proton donor" evidence="4">
    <location>
        <position position="485"/>
    </location>
</feature>
<dbReference type="PIRSF" id="PIRSF036289">
    <property type="entry name" value="Glycosyl_hydrolase_malt_phosph"/>
    <property type="match status" value="1"/>
</dbReference>